<dbReference type="GO" id="GO:0009253">
    <property type="term" value="P:peptidoglycan catabolic process"/>
    <property type="evidence" value="ECO:0007669"/>
    <property type="project" value="InterPro"/>
</dbReference>
<keyword evidence="6 7" id="KW-0326">Glycosidase</keyword>
<dbReference type="InterPro" id="IPR033907">
    <property type="entry name" value="Endolysin_autolysin"/>
</dbReference>
<comment type="similarity">
    <text evidence="7">Belongs to the glycosyl hydrolase 24 family.</text>
</comment>
<dbReference type="InterPro" id="IPR002196">
    <property type="entry name" value="Glyco_hydro_24"/>
</dbReference>
<keyword evidence="2 7" id="KW-0929">Antimicrobial</keyword>
<sequence>MQITDTLLQRLMEMEGCRLSAYRDQNGTPTIGYGHTQGVRMGDRISAQQARDWLLQDVTQVMRQVRQLHVARTEAQLEALTSFAFNVGIGRLRQSTLLRTIRQGGSKAAVQREFKRWVYAGGRKQKGLEVRRQWEAEHFFAPSYPTDDEIIDRV</sequence>
<dbReference type="PANTHER" id="PTHR38107:SF3">
    <property type="entry name" value="LYSOZYME RRRD-RELATED"/>
    <property type="match status" value="1"/>
</dbReference>
<dbReference type="GO" id="GO:0042742">
    <property type="term" value="P:defense response to bacterium"/>
    <property type="evidence" value="ECO:0007669"/>
    <property type="project" value="UniProtKB-KW"/>
</dbReference>
<evidence type="ECO:0000313" key="8">
    <source>
        <dbReference type="EMBL" id="SEA52274.1"/>
    </source>
</evidence>
<dbReference type="GO" id="GO:0003796">
    <property type="term" value="F:lysozyme activity"/>
    <property type="evidence" value="ECO:0007669"/>
    <property type="project" value="UniProtKB-EC"/>
</dbReference>
<keyword evidence="5" id="KW-1035">Host cytoplasm</keyword>
<accession>A0A1H4BW04</accession>
<dbReference type="InterPro" id="IPR023346">
    <property type="entry name" value="Lysozyme-like_dom_sf"/>
</dbReference>
<dbReference type="HAMAP" id="MF_04110">
    <property type="entry name" value="ENDOLYSIN_T4"/>
    <property type="match status" value="1"/>
</dbReference>
<dbReference type="AlphaFoldDB" id="A0A1H4BW04"/>
<keyword evidence="3 7" id="KW-0081">Bacteriolytic enzyme</keyword>
<evidence type="ECO:0000313" key="9">
    <source>
        <dbReference type="Proteomes" id="UP000182257"/>
    </source>
</evidence>
<comment type="catalytic activity">
    <reaction evidence="1 7">
        <text>Hydrolysis of (1-&gt;4)-beta-linkages between N-acetylmuramic acid and N-acetyl-D-glucosamine residues in a peptidoglycan and between N-acetyl-D-glucosamine residues in chitodextrins.</text>
        <dbReference type="EC" id="3.2.1.17"/>
    </reaction>
</comment>
<organism evidence="8 9">
    <name type="scientific">Xylanibacter ruminicola</name>
    <name type="common">Prevotella ruminicola</name>
    <dbReference type="NCBI Taxonomy" id="839"/>
    <lineage>
        <taxon>Bacteria</taxon>
        <taxon>Pseudomonadati</taxon>
        <taxon>Bacteroidota</taxon>
        <taxon>Bacteroidia</taxon>
        <taxon>Bacteroidales</taxon>
        <taxon>Prevotellaceae</taxon>
        <taxon>Xylanibacter</taxon>
    </lineage>
</organism>
<evidence type="ECO:0000256" key="6">
    <source>
        <dbReference type="ARBA" id="ARBA00023295"/>
    </source>
</evidence>
<evidence type="ECO:0000256" key="5">
    <source>
        <dbReference type="ARBA" id="ARBA00023200"/>
    </source>
</evidence>
<dbReference type="OrthoDB" id="5327667at2"/>
<dbReference type="PANTHER" id="PTHR38107">
    <property type="match status" value="1"/>
</dbReference>
<dbReference type="InterPro" id="IPR051018">
    <property type="entry name" value="Bacteriophage_GH24"/>
</dbReference>
<evidence type="ECO:0000256" key="1">
    <source>
        <dbReference type="ARBA" id="ARBA00000632"/>
    </source>
</evidence>
<dbReference type="Gene3D" id="1.10.530.40">
    <property type="match status" value="1"/>
</dbReference>
<dbReference type="InterPro" id="IPR023347">
    <property type="entry name" value="Lysozyme_dom_sf"/>
</dbReference>
<protein>
    <recommendedName>
        <fullName evidence="7">Lysozyme</fullName>
        <ecNumber evidence="7">3.2.1.17</ecNumber>
    </recommendedName>
</protein>
<gene>
    <name evidence="8" type="ORF">SAMN05216462_1639</name>
</gene>
<dbReference type="InterPro" id="IPR034690">
    <property type="entry name" value="Endolysin_T4_type"/>
</dbReference>
<dbReference type="GO" id="GO:0031640">
    <property type="term" value="P:killing of cells of another organism"/>
    <property type="evidence" value="ECO:0007669"/>
    <property type="project" value="UniProtKB-KW"/>
</dbReference>
<evidence type="ECO:0000256" key="2">
    <source>
        <dbReference type="ARBA" id="ARBA00022529"/>
    </source>
</evidence>
<keyword evidence="4 7" id="KW-0378">Hydrolase</keyword>
<name>A0A1H4BW04_XYLRU</name>
<dbReference type="GO" id="GO:0016998">
    <property type="term" value="P:cell wall macromolecule catabolic process"/>
    <property type="evidence" value="ECO:0007669"/>
    <property type="project" value="InterPro"/>
</dbReference>
<evidence type="ECO:0000256" key="3">
    <source>
        <dbReference type="ARBA" id="ARBA00022638"/>
    </source>
</evidence>
<dbReference type="Proteomes" id="UP000182257">
    <property type="component" value="Unassembled WGS sequence"/>
</dbReference>
<dbReference type="EC" id="3.2.1.17" evidence="7"/>
<dbReference type="Pfam" id="PF00959">
    <property type="entry name" value="Phage_lysozyme"/>
    <property type="match status" value="1"/>
</dbReference>
<proteinExistence type="inferred from homology"/>
<reference evidence="8 9" key="1">
    <citation type="submission" date="2016-10" db="EMBL/GenBank/DDBJ databases">
        <authorList>
            <person name="de Groot N.N."/>
        </authorList>
    </citation>
    <scope>NUCLEOTIDE SEQUENCE [LARGE SCALE GENOMIC DNA]</scope>
    <source>
        <strain evidence="8 9">D31d</strain>
    </source>
</reference>
<evidence type="ECO:0000256" key="4">
    <source>
        <dbReference type="ARBA" id="ARBA00022801"/>
    </source>
</evidence>
<dbReference type="EMBL" id="FNRF01000003">
    <property type="protein sequence ID" value="SEA52274.1"/>
    <property type="molecule type" value="Genomic_DNA"/>
</dbReference>
<dbReference type="RefSeq" id="WP_074761025.1">
    <property type="nucleotide sequence ID" value="NZ_FNRF01000003.1"/>
</dbReference>
<dbReference type="SUPFAM" id="SSF53955">
    <property type="entry name" value="Lysozyme-like"/>
    <property type="match status" value="1"/>
</dbReference>
<evidence type="ECO:0000256" key="7">
    <source>
        <dbReference type="RuleBase" id="RU003788"/>
    </source>
</evidence>
<dbReference type="CDD" id="cd00737">
    <property type="entry name" value="lyz_endolysin_autolysin"/>
    <property type="match status" value="1"/>
</dbReference>